<dbReference type="SUPFAM" id="SSF53335">
    <property type="entry name" value="S-adenosyl-L-methionine-dependent methyltransferases"/>
    <property type="match status" value="1"/>
</dbReference>
<organism evidence="4 5">
    <name type="scientific">Diaphorobacter ruginosibacter</name>
    <dbReference type="NCBI Taxonomy" id="1715720"/>
    <lineage>
        <taxon>Bacteria</taxon>
        <taxon>Pseudomonadati</taxon>
        <taxon>Pseudomonadota</taxon>
        <taxon>Betaproteobacteria</taxon>
        <taxon>Burkholderiales</taxon>
        <taxon>Comamonadaceae</taxon>
        <taxon>Diaphorobacter</taxon>
    </lineage>
</organism>
<protein>
    <recommendedName>
        <fullName evidence="2">Protein-L-isoaspartate O-methyltransferase</fullName>
    </recommendedName>
    <alternativeName>
        <fullName evidence="3">Protein L-isoaspartyl methyltransferase</fullName>
    </alternativeName>
</protein>
<dbReference type="AlphaFoldDB" id="A0A7G9RUH5"/>
<evidence type="ECO:0000313" key="5">
    <source>
        <dbReference type="Proteomes" id="UP000515811"/>
    </source>
</evidence>
<dbReference type="InterPro" id="IPR029063">
    <property type="entry name" value="SAM-dependent_MTases_sf"/>
</dbReference>
<dbReference type="GO" id="GO:0004719">
    <property type="term" value="F:protein-L-isoaspartate (D-aspartate) O-methyltransferase activity"/>
    <property type="evidence" value="ECO:0007669"/>
    <property type="project" value="InterPro"/>
</dbReference>
<evidence type="ECO:0000313" key="4">
    <source>
        <dbReference type="EMBL" id="QNN59250.1"/>
    </source>
</evidence>
<evidence type="ECO:0000256" key="3">
    <source>
        <dbReference type="ARBA" id="ARBA00030757"/>
    </source>
</evidence>
<dbReference type="EMBL" id="CP060714">
    <property type="protein sequence ID" value="QNN59250.1"/>
    <property type="molecule type" value="Genomic_DNA"/>
</dbReference>
<keyword evidence="4" id="KW-0808">Transferase</keyword>
<dbReference type="PANTHER" id="PTHR11579">
    <property type="entry name" value="PROTEIN-L-ISOASPARTATE O-METHYLTRANSFERASE"/>
    <property type="match status" value="1"/>
</dbReference>
<dbReference type="GO" id="GO:0032259">
    <property type="term" value="P:methylation"/>
    <property type="evidence" value="ECO:0007669"/>
    <property type="project" value="UniProtKB-KW"/>
</dbReference>
<dbReference type="CDD" id="cd02440">
    <property type="entry name" value="AdoMet_MTases"/>
    <property type="match status" value="1"/>
</dbReference>
<dbReference type="GO" id="GO:0005737">
    <property type="term" value="C:cytoplasm"/>
    <property type="evidence" value="ECO:0007669"/>
    <property type="project" value="TreeGrafter"/>
</dbReference>
<dbReference type="Proteomes" id="UP000515811">
    <property type="component" value="Chromosome"/>
</dbReference>
<dbReference type="Gene3D" id="3.40.50.150">
    <property type="entry name" value="Vaccinia Virus protein VP39"/>
    <property type="match status" value="1"/>
</dbReference>
<sequence length="236" mass="26057">MNMPLNTSADTTNLVEQARFNMIEQQIRPWRLLDEDVLDLLTQVRREEFAPAPYRSMAFMDIEIPLNASVEEAERTGQVMLPPRVEARMLQDAKVMPTDRVLEIGTGSGYMAALLGRSAAQVLSIEINAELVDFAKDNLREAGITNVEVRMGDGSRDLSADGPFDVIILSGSVAEVPQGLLPLLTEGGRLIAVVGQEPMMRATIVTRKGSGFETTQPWDIIIPRLVNFAEPSPFKF</sequence>
<proteinExistence type="inferred from homology"/>
<accession>A0A7G9RUH5</accession>
<name>A0A7G9RUH5_9BURK</name>
<gene>
    <name evidence="4" type="ORF">H9K76_10965</name>
</gene>
<dbReference type="Pfam" id="PF01135">
    <property type="entry name" value="PCMT"/>
    <property type="match status" value="1"/>
</dbReference>
<dbReference type="RefSeq" id="WP_187600263.1">
    <property type="nucleotide sequence ID" value="NZ_CP060714.1"/>
</dbReference>
<keyword evidence="5" id="KW-1185">Reference proteome</keyword>
<dbReference type="KEGG" id="drg:H9K76_10965"/>
<keyword evidence="4" id="KW-0489">Methyltransferase</keyword>
<evidence type="ECO:0000256" key="1">
    <source>
        <dbReference type="ARBA" id="ARBA00005369"/>
    </source>
</evidence>
<comment type="similarity">
    <text evidence="1">Belongs to the methyltransferase superfamily. L-isoaspartyl/D-aspartyl protein methyltransferase family.</text>
</comment>
<dbReference type="InterPro" id="IPR000682">
    <property type="entry name" value="PCMT"/>
</dbReference>
<dbReference type="PANTHER" id="PTHR11579:SF18">
    <property type="entry name" value="PROTEIN-L-ISOASPARTATE O-METHYLTRANSFERASE"/>
    <property type="match status" value="1"/>
</dbReference>
<reference evidence="4 5" key="1">
    <citation type="submission" date="2020-08" db="EMBL/GenBank/DDBJ databases">
        <title>Genome sequence of Diaphorobacter ruginosibacter DSM 27467T.</title>
        <authorList>
            <person name="Hyun D.-W."/>
            <person name="Bae J.-W."/>
        </authorList>
    </citation>
    <scope>NUCLEOTIDE SEQUENCE [LARGE SCALE GENOMIC DNA]</scope>
    <source>
        <strain evidence="4 5">DSM 27467</strain>
    </source>
</reference>
<evidence type="ECO:0000256" key="2">
    <source>
        <dbReference type="ARBA" id="ARBA00013346"/>
    </source>
</evidence>